<keyword evidence="1" id="KW-1133">Transmembrane helix</keyword>
<comment type="caution">
    <text evidence="2">The sequence shown here is derived from an EMBL/GenBank/DDBJ whole genome shotgun (WGS) entry which is preliminary data.</text>
</comment>
<reference evidence="2" key="1">
    <citation type="submission" date="2019-10" db="EMBL/GenBank/DDBJ databases">
        <authorList>
            <person name="Paulsen S."/>
        </authorList>
    </citation>
    <scope>NUCLEOTIDE SEQUENCE</scope>
    <source>
        <strain evidence="2">S4498</strain>
    </source>
</reference>
<accession>A0A8T6YVI7</accession>
<feature type="transmembrane region" description="Helical" evidence="1">
    <location>
        <begin position="102"/>
        <end position="122"/>
    </location>
</feature>
<gene>
    <name evidence="2" type="ORF">CWC29_020690</name>
</gene>
<evidence type="ECO:0000313" key="3">
    <source>
        <dbReference type="Proteomes" id="UP000307537"/>
    </source>
</evidence>
<dbReference type="InterPro" id="IPR036097">
    <property type="entry name" value="HisK_dim/P_sf"/>
</dbReference>
<evidence type="ECO:0008006" key="4">
    <source>
        <dbReference type="Google" id="ProtNLM"/>
    </source>
</evidence>
<keyword evidence="3" id="KW-1185">Reference proteome</keyword>
<keyword evidence="1" id="KW-0812">Transmembrane</keyword>
<dbReference type="SUPFAM" id="SSF47384">
    <property type="entry name" value="Homodimeric domain of signal transducing histidine kinase"/>
    <property type="match status" value="1"/>
</dbReference>
<protein>
    <recommendedName>
        <fullName evidence="4">Histidine kinase domain-containing protein</fullName>
    </recommendedName>
</protein>
<keyword evidence="1" id="KW-0472">Membrane</keyword>
<dbReference type="RefSeq" id="WP_138523424.1">
    <property type="nucleotide sequence ID" value="NZ_PNCO02000002.1"/>
</dbReference>
<dbReference type="AlphaFoldDB" id="A0A8T6YVI7"/>
<proteinExistence type="predicted"/>
<name>A0A8T6YVI7_9GAMM</name>
<evidence type="ECO:0000313" key="2">
    <source>
        <dbReference type="EMBL" id="NKC21201.1"/>
    </source>
</evidence>
<dbReference type="EMBL" id="PNCO02000002">
    <property type="protein sequence ID" value="NKC21201.1"/>
    <property type="molecule type" value="Genomic_DNA"/>
</dbReference>
<dbReference type="Proteomes" id="UP000307537">
    <property type="component" value="Unassembled WGS sequence"/>
</dbReference>
<evidence type="ECO:0000256" key="1">
    <source>
        <dbReference type="SAM" id="Phobius"/>
    </source>
</evidence>
<sequence length="355" mass="41318">MVVYWFGLDDTAEFYLYKDAHEFQIQQQEIDTRFRTVTQTLDSLNEREQNNFNHRVPWEQPTLISENGLDTYYLKLPPLHNTPALYVLHRFEQHQSLDIKPLLFTVTSMMLCVLAIVIFFVLRKVRQQTHHFRTNVEQLESHHTIIFSEFALAQQAIFDAVTEQKNAVKREYEFASFLSHEIKQPLTLIGHQLARFDQLDMLPPPSLSLIDALKHAQRDTTQLCDTILNLWQPQDCTVSSKTKINQTLLEWANTSDADIQVELLAPEHYLQLSKPELALLLKQIETNFNKYGIAPLKVTVHPQYLHFENAINEELLRQSSHGIGMFIIKAIAKKANWQLTSSQTEFTFSLKLTKL</sequence>
<organism evidence="2 3">
    <name type="scientific">Pseudoalteromonas galatheae</name>
    <dbReference type="NCBI Taxonomy" id="579562"/>
    <lineage>
        <taxon>Bacteria</taxon>
        <taxon>Pseudomonadati</taxon>
        <taxon>Pseudomonadota</taxon>
        <taxon>Gammaproteobacteria</taxon>
        <taxon>Alteromonadales</taxon>
        <taxon>Pseudoalteromonadaceae</taxon>
        <taxon>Pseudoalteromonas</taxon>
    </lineage>
</organism>
<dbReference type="GO" id="GO:0000155">
    <property type="term" value="F:phosphorelay sensor kinase activity"/>
    <property type="evidence" value="ECO:0007669"/>
    <property type="project" value="InterPro"/>
</dbReference>